<evidence type="ECO:0000313" key="2">
    <source>
        <dbReference type="Proteomes" id="UP001275084"/>
    </source>
</evidence>
<keyword evidence="2" id="KW-1185">Reference proteome</keyword>
<dbReference type="Gene3D" id="3.30.160.60">
    <property type="entry name" value="Classic Zinc Finger"/>
    <property type="match status" value="1"/>
</dbReference>
<reference evidence="1" key="1">
    <citation type="journal article" date="2023" name="Mol. Phylogenet. Evol.">
        <title>Genome-scale phylogeny and comparative genomics of the fungal order Sordariales.</title>
        <authorList>
            <person name="Hensen N."/>
            <person name="Bonometti L."/>
            <person name="Westerberg I."/>
            <person name="Brannstrom I.O."/>
            <person name="Guillou S."/>
            <person name="Cros-Aarteil S."/>
            <person name="Calhoun S."/>
            <person name="Haridas S."/>
            <person name="Kuo A."/>
            <person name="Mondo S."/>
            <person name="Pangilinan J."/>
            <person name="Riley R."/>
            <person name="LaButti K."/>
            <person name="Andreopoulos B."/>
            <person name="Lipzen A."/>
            <person name="Chen C."/>
            <person name="Yan M."/>
            <person name="Daum C."/>
            <person name="Ng V."/>
            <person name="Clum A."/>
            <person name="Steindorff A."/>
            <person name="Ohm R.A."/>
            <person name="Martin F."/>
            <person name="Silar P."/>
            <person name="Natvig D.O."/>
            <person name="Lalanne C."/>
            <person name="Gautier V."/>
            <person name="Ament-Velasquez S.L."/>
            <person name="Kruys A."/>
            <person name="Hutchinson M.I."/>
            <person name="Powell A.J."/>
            <person name="Barry K."/>
            <person name="Miller A.N."/>
            <person name="Grigoriev I.V."/>
            <person name="Debuchy R."/>
            <person name="Gladieux P."/>
            <person name="Hiltunen Thoren M."/>
            <person name="Johannesson H."/>
        </authorList>
    </citation>
    <scope>NUCLEOTIDE SEQUENCE</scope>
    <source>
        <strain evidence="1">CBS 955.72</strain>
    </source>
</reference>
<evidence type="ECO:0000313" key="1">
    <source>
        <dbReference type="EMBL" id="KAK3357255.1"/>
    </source>
</evidence>
<comment type="caution">
    <text evidence="1">The sequence shown here is derived from an EMBL/GenBank/DDBJ whole genome shotgun (WGS) entry which is preliminary data.</text>
</comment>
<sequence length="325" mass="36810">MRRRVGNEGLFQGPHLLYLQAELTSLENAFHKEAKSNAESGHFERSLYARDWQSLRDSITAQNGDPTEWELGLQIRDTLKEYKCQLLALPHWDPFPPSYEKWVSWHLSFYHRSSSYGRIWNCLCAFCISAPPPYFNFHVPTWTEDSFGSSNYATLTTDGPSPIILFPAPSTAPPTTELDYDHQPDYEESLQPPITTCPKALPSRDAAALASIWSSDPFDLASLDDYAAQLHTTEPATETPEHGISAGNGEHVFHCVCGVAFTRLDSLKRHIKSKTAAGKTLPCPLCEQYDGTKGFSRHDHLMQHLEGYHKIDRKRLSFFDHRQGK</sequence>
<gene>
    <name evidence="1" type="ORF">B0T25DRAFT_630352</name>
</gene>
<protein>
    <recommendedName>
        <fullName evidence="3">C2H2-type domain-containing protein</fullName>
    </recommendedName>
</protein>
<accession>A0AAJ0HLT2</accession>
<name>A0AAJ0HLT2_9PEZI</name>
<reference evidence="1" key="2">
    <citation type="submission" date="2023-06" db="EMBL/GenBank/DDBJ databases">
        <authorList>
            <consortium name="Lawrence Berkeley National Laboratory"/>
            <person name="Haridas S."/>
            <person name="Hensen N."/>
            <person name="Bonometti L."/>
            <person name="Westerberg I."/>
            <person name="Brannstrom I.O."/>
            <person name="Guillou S."/>
            <person name="Cros-Aarteil S."/>
            <person name="Calhoun S."/>
            <person name="Kuo A."/>
            <person name="Mondo S."/>
            <person name="Pangilinan J."/>
            <person name="Riley R."/>
            <person name="Labutti K."/>
            <person name="Andreopoulos B."/>
            <person name="Lipzen A."/>
            <person name="Chen C."/>
            <person name="Yanf M."/>
            <person name="Daum C."/>
            <person name="Ng V."/>
            <person name="Clum A."/>
            <person name="Steindorff A."/>
            <person name="Ohm R."/>
            <person name="Martin F."/>
            <person name="Silar P."/>
            <person name="Natvig D."/>
            <person name="Lalanne C."/>
            <person name="Gautier V."/>
            <person name="Ament-Velasquez S.L."/>
            <person name="Kruys A."/>
            <person name="Hutchinson M.I."/>
            <person name="Powell A.J."/>
            <person name="Barry K."/>
            <person name="Miller A.N."/>
            <person name="Grigoriev I.V."/>
            <person name="Debuchy R."/>
            <person name="Gladieux P."/>
            <person name="Thoren M.H."/>
            <person name="Johannesson H."/>
        </authorList>
    </citation>
    <scope>NUCLEOTIDE SEQUENCE</scope>
    <source>
        <strain evidence="1">CBS 955.72</strain>
    </source>
</reference>
<dbReference type="EMBL" id="JAUIQD010000003">
    <property type="protein sequence ID" value="KAK3357255.1"/>
    <property type="molecule type" value="Genomic_DNA"/>
</dbReference>
<proteinExistence type="predicted"/>
<dbReference type="AlphaFoldDB" id="A0AAJ0HLT2"/>
<organism evidence="1 2">
    <name type="scientific">Lasiosphaeria hispida</name>
    <dbReference type="NCBI Taxonomy" id="260671"/>
    <lineage>
        <taxon>Eukaryota</taxon>
        <taxon>Fungi</taxon>
        <taxon>Dikarya</taxon>
        <taxon>Ascomycota</taxon>
        <taxon>Pezizomycotina</taxon>
        <taxon>Sordariomycetes</taxon>
        <taxon>Sordariomycetidae</taxon>
        <taxon>Sordariales</taxon>
        <taxon>Lasiosphaeriaceae</taxon>
        <taxon>Lasiosphaeria</taxon>
    </lineage>
</organism>
<dbReference type="Proteomes" id="UP001275084">
    <property type="component" value="Unassembled WGS sequence"/>
</dbReference>
<evidence type="ECO:0008006" key="3">
    <source>
        <dbReference type="Google" id="ProtNLM"/>
    </source>
</evidence>